<sequence>MDLVLLLSKEPKQRKKLALRLLSRHLGEVTPEQRSQIQSLSINQLEALGEALLDFTQRSDLEEWLRSHL</sequence>
<feature type="domain" description="DUF4351" evidence="1">
    <location>
        <begin position="12"/>
        <end position="65"/>
    </location>
</feature>
<gene>
    <name evidence="2" type="ORF">EWV92_11145</name>
</gene>
<comment type="caution">
    <text evidence="2">The sequence shown here is derived from an EMBL/GenBank/DDBJ whole genome shotgun (WGS) entry which is preliminary data.</text>
</comment>
<dbReference type="EMBL" id="SFBI01000095">
    <property type="protein sequence ID" value="TRU36969.1"/>
    <property type="molecule type" value="Genomic_DNA"/>
</dbReference>
<dbReference type="PANTHER" id="PTHR35586:SF2">
    <property type="entry name" value="SLL1542 PROTEIN"/>
    <property type="match status" value="1"/>
</dbReference>
<dbReference type="Proteomes" id="UP000317708">
    <property type="component" value="Unassembled WGS sequence"/>
</dbReference>
<reference evidence="2 3" key="1">
    <citation type="submission" date="2019-01" db="EMBL/GenBank/DDBJ databases">
        <title>Coherence of Microcystis species and biogeography revealed through population genomics.</title>
        <authorList>
            <person name="Perez-Carrascal O.M."/>
            <person name="Terrat Y."/>
            <person name="Giani A."/>
            <person name="Fortin N."/>
            <person name="Tromas N."/>
            <person name="Shapiro B.J."/>
        </authorList>
    </citation>
    <scope>NUCLEOTIDE SEQUENCE [LARGE SCALE GENOMIC DNA]</scope>
    <source>
        <strain evidence="2">Ma_MB_S_20031200_S102</strain>
    </source>
</reference>
<evidence type="ECO:0000259" key="1">
    <source>
        <dbReference type="Pfam" id="PF14261"/>
    </source>
</evidence>
<evidence type="ECO:0000313" key="2">
    <source>
        <dbReference type="EMBL" id="TRU36969.1"/>
    </source>
</evidence>
<accession>A0A552ER78</accession>
<name>A0A552ER78_MICAE</name>
<protein>
    <submittedName>
        <fullName evidence="2">DUF4351 domain-containing protein</fullName>
    </submittedName>
</protein>
<evidence type="ECO:0000313" key="3">
    <source>
        <dbReference type="Proteomes" id="UP000317708"/>
    </source>
</evidence>
<dbReference type="AlphaFoldDB" id="A0A552ER78"/>
<dbReference type="InterPro" id="IPR025587">
    <property type="entry name" value="DUF4351"/>
</dbReference>
<proteinExistence type="predicted"/>
<dbReference type="Pfam" id="PF14261">
    <property type="entry name" value="DUF4351"/>
    <property type="match status" value="1"/>
</dbReference>
<organism evidence="2 3">
    <name type="scientific">Microcystis aeruginosa Ma_MB_S_20031200_S102</name>
    <dbReference type="NCBI Taxonomy" id="2486254"/>
    <lineage>
        <taxon>Bacteria</taxon>
        <taxon>Bacillati</taxon>
        <taxon>Cyanobacteriota</taxon>
        <taxon>Cyanophyceae</taxon>
        <taxon>Oscillatoriophycideae</taxon>
        <taxon>Chroococcales</taxon>
        <taxon>Microcystaceae</taxon>
        <taxon>Microcystis</taxon>
    </lineage>
</organism>
<dbReference type="PANTHER" id="PTHR35586">
    <property type="entry name" value="SLL1691 PROTEIN"/>
    <property type="match status" value="1"/>
</dbReference>